<dbReference type="GO" id="GO:0006457">
    <property type="term" value="P:protein folding"/>
    <property type="evidence" value="ECO:0000318"/>
    <property type="project" value="GO_Central"/>
</dbReference>
<name>W1PEZ3_AMBTC</name>
<dbReference type="SMART" id="SM00264">
    <property type="entry name" value="BAG"/>
    <property type="match status" value="1"/>
</dbReference>
<dbReference type="Proteomes" id="UP000017836">
    <property type="component" value="Unassembled WGS sequence"/>
</dbReference>
<dbReference type="PANTHER" id="PTHR33322:SF4">
    <property type="entry name" value="BAG DOMAIN CONTAINING PROTEIN, EXPRESSED"/>
    <property type="match status" value="1"/>
</dbReference>
<evidence type="ECO:0000313" key="5">
    <source>
        <dbReference type="Proteomes" id="UP000017836"/>
    </source>
</evidence>
<feature type="region of interest" description="Disordered" evidence="2">
    <location>
        <begin position="356"/>
        <end position="401"/>
    </location>
</feature>
<feature type="region of interest" description="Disordered" evidence="2">
    <location>
        <begin position="454"/>
        <end position="476"/>
    </location>
</feature>
<dbReference type="Gene3D" id="1.20.58.120">
    <property type="entry name" value="BAG domain"/>
    <property type="match status" value="1"/>
</dbReference>
<dbReference type="PROSITE" id="PS50096">
    <property type="entry name" value="IQ"/>
    <property type="match status" value="1"/>
</dbReference>
<feature type="compositionally biased region" description="Acidic residues" evidence="2">
    <location>
        <begin position="275"/>
        <end position="288"/>
    </location>
</feature>
<gene>
    <name evidence="4" type="ORF">AMTR_s00016p00216720</name>
</gene>
<feature type="region of interest" description="Disordered" evidence="2">
    <location>
        <begin position="17"/>
        <end position="45"/>
    </location>
</feature>
<dbReference type="SUPFAM" id="SSF63491">
    <property type="entry name" value="BAG domain"/>
    <property type="match status" value="1"/>
</dbReference>
<evidence type="ECO:0000256" key="2">
    <source>
        <dbReference type="SAM" id="MobiDB-lite"/>
    </source>
</evidence>
<evidence type="ECO:0000256" key="1">
    <source>
        <dbReference type="ARBA" id="ARBA00023186"/>
    </source>
</evidence>
<protein>
    <recommendedName>
        <fullName evidence="3">BAG domain-containing protein</fullName>
    </recommendedName>
</protein>
<dbReference type="Pfam" id="PF00612">
    <property type="entry name" value="IQ"/>
    <property type="match status" value="1"/>
</dbReference>
<dbReference type="PANTHER" id="PTHR33322">
    <property type="entry name" value="BAG DOMAIN CONTAINING PROTEIN, EXPRESSED"/>
    <property type="match status" value="1"/>
</dbReference>
<dbReference type="Gramene" id="ERN06279">
    <property type="protein sequence ID" value="ERN06279"/>
    <property type="gene ID" value="AMTR_s00016p00216720"/>
</dbReference>
<dbReference type="HOGENOM" id="CLU_574090_0_0_1"/>
<dbReference type="InterPro" id="IPR040400">
    <property type="entry name" value="BAG5/6/7/8"/>
</dbReference>
<sequence length="476" mass="55332">MERAFFDRHWGNASRNYLARKSRAVPGQTKPQTSPRQQPKPERPRKVVSIPVQFVSSECAQSDSALKIQRVFRGFRVRKCVKLIRKVKAEAVLLGRLVLEPETQALIRSHERERLRMYETLMSLLFRLDSIPSVNLAVRECRKGVIREVVKLQEMVDEISSQKPSLDQAPEAPVTEEQAMNCNMKNEPLKVEEVSEECHGQVVGDCVCGDSDEETVATMKVNKETLETMEPTKKTLETMEPTKRTRETMEPAKETLESVTKEIIETMEPAKLPQEVEELEREEQEEGYSGERNEEKLETMEVAEDPGTEAKEECLNQTGWECTDYHGDWEQEDQDWEHVDQEEDVCHDSIDRTLEKEGQREINMEIETRKEEGHDSEAFEETPEKDQSPSHSKNTMELHRGEEEAGKFGFVLRKMVDDNEKLKQMIYDLCEKSAIQSRLITRLSLKVDDLERMVRSERRKRKKQKQQDMPVKEGWF</sequence>
<feature type="domain" description="BAG" evidence="3">
    <location>
        <begin position="111"/>
        <end position="160"/>
    </location>
</feature>
<keyword evidence="1" id="KW-0143">Chaperone</keyword>
<accession>W1PEZ3</accession>
<dbReference type="OrthoDB" id="1907216at2759"/>
<dbReference type="OMA" id="NSHYSEP"/>
<dbReference type="Pfam" id="PF02179">
    <property type="entry name" value="BAG"/>
    <property type="match status" value="1"/>
</dbReference>
<dbReference type="eggNOG" id="ENOG502RY04">
    <property type="taxonomic scope" value="Eukaryota"/>
</dbReference>
<dbReference type="EMBL" id="KI393908">
    <property type="protein sequence ID" value="ERN06279.1"/>
    <property type="molecule type" value="Genomic_DNA"/>
</dbReference>
<dbReference type="AlphaFoldDB" id="W1PEZ3"/>
<organism evidence="4 5">
    <name type="scientific">Amborella trichopoda</name>
    <dbReference type="NCBI Taxonomy" id="13333"/>
    <lineage>
        <taxon>Eukaryota</taxon>
        <taxon>Viridiplantae</taxon>
        <taxon>Streptophyta</taxon>
        <taxon>Embryophyta</taxon>
        <taxon>Tracheophyta</taxon>
        <taxon>Spermatophyta</taxon>
        <taxon>Magnoliopsida</taxon>
        <taxon>Amborellales</taxon>
        <taxon>Amborellaceae</taxon>
        <taxon>Amborella</taxon>
    </lineage>
</organism>
<reference evidence="5" key="1">
    <citation type="journal article" date="2013" name="Science">
        <title>The Amborella genome and the evolution of flowering plants.</title>
        <authorList>
            <consortium name="Amborella Genome Project"/>
        </authorList>
    </citation>
    <scope>NUCLEOTIDE SEQUENCE [LARGE SCALE GENOMIC DNA]</scope>
</reference>
<dbReference type="GO" id="GO:0051087">
    <property type="term" value="F:protein-folding chaperone binding"/>
    <property type="evidence" value="ECO:0007669"/>
    <property type="project" value="InterPro"/>
</dbReference>
<dbReference type="InterPro" id="IPR036533">
    <property type="entry name" value="BAG_dom_sf"/>
</dbReference>
<dbReference type="KEGG" id="atr:18434471"/>
<evidence type="ECO:0000259" key="3">
    <source>
        <dbReference type="PROSITE" id="PS51035"/>
    </source>
</evidence>
<keyword evidence="5" id="KW-1185">Reference proteome</keyword>
<dbReference type="InterPro" id="IPR000048">
    <property type="entry name" value="IQ_motif_EF-hand-BS"/>
</dbReference>
<evidence type="ECO:0000313" key="4">
    <source>
        <dbReference type="EMBL" id="ERN06279.1"/>
    </source>
</evidence>
<feature type="region of interest" description="Disordered" evidence="2">
    <location>
        <begin position="275"/>
        <end position="294"/>
    </location>
</feature>
<dbReference type="InterPro" id="IPR003103">
    <property type="entry name" value="BAG_domain"/>
</dbReference>
<dbReference type="STRING" id="13333.W1PEZ3"/>
<dbReference type="PROSITE" id="PS51035">
    <property type="entry name" value="BAG"/>
    <property type="match status" value="1"/>
</dbReference>
<proteinExistence type="predicted"/>